<reference evidence="2 3" key="1">
    <citation type="submission" date="2019-03" db="EMBL/GenBank/DDBJ databases">
        <title>Paracraurococcus aquatilis NE82 genome sequence.</title>
        <authorList>
            <person name="Zhao Y."/>
            <person name="Du Z."/>
        </authorList>
    </citation>
    <scope>NUCLEOTIDE SEQUENCE [LARGE SCALE GENOMIC DNA]</scope>
    <source>
        <strain evidence="2 3">NE82</strain>
    </source>
</reference>
<evidence type="ECO:0000313" key="2">
    <source>
        <dbReference type="EMBL" id="TCZ57955.1"/>
    </source>
</evidence>
<gene>
    <name evidence="2" type="ORF">EXY23_17375</name>
</gene>
<proteinExistence type="predicted"/>
<evidence type="ECO:0000256" key="1">
    <source>
        <dbReference type="SAM" id="Phobius"/>
    </source>
</evidence>
<sequence length="142" mass="15202">MATTTAMRPDDTGPTVIPLSALLSRELAGFRAGRGPEDRLVDLVAFALAAERDVRATPDSLPALRQDALRELSEHAFRYLHNSVEQIRREAVAEQMAMFRRPLGFGAVLLANLLALLLFAVAAGWLALHPATLAALAGAFAG</sequence>
<keyword evidence="3" id="KW-1185">Reference proteome</keyword>
<dbReference type="AlphaFoldDB" id="A0A4R4DBG3"/>
<name>A0A4R4DBG3_9PROT</name>
<dbReference type="RefSeq" id="WP_132292193.1">
    <property type="nucleotide sequence ID" value="NZ_SKBM01000017.1"/>
</dbReference>
<keyword evidence="1" id="KW-0472">Membrane</keyword>
<evidence type="ECO:0000313" key="3">
    <source>
        <dbReference type="Proteomes" id="UP000295023"/>
    </source>
</evidence>
<keyword evidence="1" id="KW-0812">Transmembrane</keyword>
<comment type="caution">
    <text evidence="2">The sequence shown here is derived from an EMBL/GenBank/DDBJ whole genome shotgun (WGS) entry which is preliminary data.</text>
</comment>
<accession>A0A4R4DBG3</accession>
<dbReference type="OrthoDB" id="7282386at2"/>
<protein>
    <submittedName>
        <fullName evidence="2">Uncharacterized protein</fullName>
    </submittedName>
</protein>
<keyword evidence="1" id="KW-1133">Transmembrane helix</keyword>
<feature type="transmembrane region" description="Helical" evidence="1">
    <location>
        <begin position="103"/>
        <end position="128"/>
    </location>
</feature>
<dbReference type="Proteomes" id="UP000295023">
    <property type="component" value="Unassembled WGS sequence"/>
</dbReference>
<organism evidence="2 3">
    <name type="scientific">Roseicella aquatilis</name>
    <dbReference type="NCBI Taxonomy" id="2527868"/>
    <lineage>
        <taxon>Bacteria</taxon>
        <taxon>Pseudomonadati</taxon>
        <taxon>Pseudomonadota</taxon>
        <taxon>Alphaproteobacteria</taxon>
        <taxon>Acetobacterales</taxon>
        <taxon>Roseomonadaceae</taxon>
        <taxon>Roseicella</taxon>
    </lineage>
</organism>
<dbReference type="EMBL" id="SKBM01000017">
    <property type="protein sequence ID" value="TCZ57955.1"/>
    <property type="molecule type" value="Genomic_DNA"/>
</dbReference>